<feature type="transmembrane region" description="Helical" evidence="7">
    <location>
        <begin position="6"/>
        <end position="21"/>
    </location>
</feature>
<dbReference type="AlphaFoldDB" id="A0A4Y6USU8"/>
<evidence type="ECO:0000256" key="6">
    <source>
        <dbReference type="ARBA" id="ARBA00023136"/>
    </source>
</evidence>
<name>A0A4Y6USU8_SACBS</name>
<gene>
    <name evidence="8" type="ORF">FFV09_04175</name>
</gene>
<dbReference type="NCBIfam" id="NF006372">
    <property type="entry name" value="PRK08600.1"/>
    <property type="match status" value="1"/>
</dbReference>
<accession>A0A4Y6USU8</accession>
<dbReference type="Pfam" id="PF00420">
    <property type="entry name" value="Oxidored_q2"/>
    <property type="match status" value="1"/>
</dbReference>
<comment type="subcellular location">
    <subcellularLocation>
        <location evidence="1">Cell membrane</location>
        <topology evidence="1">Multi-pass membrane protein</topology>
    </subcellularLocation>
</comment>
<evidence type="ECO:0000256" key="1">
    <source>
        <dbReference type="ARBA" id="ARBA00004651"/>
    </source>
</evidence>
<feature type="transmembrane region" description="Helical" evidence="7">
    <location>
        <begin position="28"/>
        <end position="49"/>
    </location>
</feature>
<keyword evidence="4 7" id="KW-0812">Transmembrane</keyword>
<organism evidence="8 9">
    <name type="scientific">Saccharibacillus brassicae</name>
    <dbReference type="NCBI Taxonomy" id="2583377"/>
    <lineage>
        <taxon>Bacteria</taxon>
        <taxon>Bacillati</taxon>
        <taxon>Bacillota</taxon>
        <taxon>Bacilli</taxon>
        <taxon>Bacillales</taxon>
        <taxon>Paenibacillaceae</taxon>
        <taxon>Saccharibacillus</taxon>
    </lineage>
</organism>
<keyword evidence="6 7" id="KW-0472">Membrane</keyword>
<dbReference type="InterPro" id="IPR039428">
    <property type="entry name" value="NUOK/Mnh_C1-like"/>
</dbReference>
<evidence type="ECO:0000256" key="2">
    <source>
        <dbReference type="ARBA" id="ARBA00010388"/>
    </source>
</evidence>
<keyword evidence="3" id="KW-1003">Cell membrane</keyword>
<evidence type="ECO:0000256" key="4">
    <source>
        <dbReference type="ARBA" id="ARBA00022692"/>
    </source>
</evidence>
<evidence type="ECO:0000313" key="8">
    <source>
        <dbReference type="EMBL" id="QDH20124.1"/>
    </source>
</evidence>
<comment type="similarity">
    <text evidence="2">Belongs to the CPA3 antiporters (TC 2.A.63) subunit C family.</text>
</comment>
<sequence>MEVIVAVIVGVLFAVGIYLILTQDLLRIVLGTSLLTHAVHLLLMAMSMLKTGAAPLLGRGKEQFVDPLPQALILTSIVINFGITAFFLVLSYRAYQKLDTTDMERMRSESSRHRGRRQ</sequence>
<evidence type="ECO:0000256" key="5">
    <source>
        <dbReference type="ARBA" id="ARBA00022989"/>
    </source>
</evidence>
<evidence type="ECO:0000256" key="7">
    <source>
        <dbReference type="SAM" id="Phobius"/>
    </source>
</evidence>
<dbReference type="EMBL" id="CP041217">
    <property type="protein sequence ID" value="QDH20124.1"/>
    <property type="molecule type" value="Genomic_DNA"/>
</dbReference>
<keyword evidence="9" id="KW-1185">Reference proteome</keyword>
<dbReference type="NCBIfam" id="NF009303">
    <property type="entry name" value="PRK12660.1"/>
    <property type="match status" value="1"/>
</dbReference>
<evidence type="ECO:0000256" key="3">
    <source>
        <dbReference type="ARBA" id="ARBA00022475"/>
    </source>
</evidence>
<dbReference type="PANTHER" id="PTHR34583:SF2">
    <property type="entry name" value="ANTIPORTER SUBUNIT MNHC2-RELATED"/>
    <property type="match status" value="1"/>
</dbReference>
<reference evidence="8 9" key="1">
    <citation type="submission" date="2019-06" db="EMBL/GenBank/DDBJ databases">
        <title>Saccharibacillus brassicae sp. nov., an endophytic bacterium isolated from Chinese cabbage seeds (Brassica pekinensis).</title>
        <authorList>
            <person name="Jiang L."/>
            <person name="Lee J."/>
            <person name="Kim S.W."/>
        </authorList>
    </citation>
    <scope>NUCLEOTIDE SEQUENCE [LARGE SCALE GENOMIC DNA]</scope>
    <source>
        <strain evidence="9">KCTC 43072 / ATSA2</strain>
    </source>
</reference>
<evidence type="ECO:0000313" key="9">
    <source>
        <dbReference type="Proteomes" id="UP000316968"/>
    </source>
</evidence>
<dbReference type="RefSeq" id="WP_141446510.1">
    <property type="nucleotide sequence ID" value="NZ_CBCSAZ010000006.1"/>
</dbReference>
<keyword evidence="5 7" id="KW-1133">Transmembrane helix</keyword>
<protein>
    <submittedName>
        <fullName evidence="8">Na(+)/H(+) antiporter subunit C</fullName>
    </submittedName>
</protein>
<dbReference type="Gene3D" id="1.10.287.3510">
    <property type="match status" value="1"/>
</dbReference>
<dbReference type="Proteomes" id="UP000316968">
    <property type="component" value="Chromosome"/>
</dbReference>
<feature type="transmembrane region" description="Helical" evidence="7">
    <location>
        <begin position="69"/>
        <end position="90"/>
    </location>
</feature>
<dbReference type="OrthoDB" id="9799219at2"/>
<dbReference type="KEGG" id="saca:FFV09_04175"/>
<dbReference type="PANTHER" id="PTHR34583">
    <property type="entry name" value="ANTIPORTER SUBUNIT MNHC2-RELATED"/>
    <property type="match status" value="1"/>
</dbReference>
<dbReference type="GO" id="GO:0005886">
    <property type="term" value="C:plasma membrane"/>
    <property type="evidence" value="ECO:0007669"/>
    <property type="project" value="UniProtKB-SubCell"/>
</dbReference>
<dbReference type="InterPro" id="IPR050601">
    <property type="entry name" value="CPA3_antiporter_subunitC"/>
</dbReference>
<proteinExistence type="inferred from homology"/>